<dbReference type="Gene3D" id="3.60.20.40">
    <property type="match status" value="1"/>
</dbReference>
<sequence>MATSNHRFSISLILLATLCLTTLGCSQPTSAPSASVSETAQAAVAMPDSYSADVAKKILQKGGNAVDAAIAAQFVLAVTLPEAGNIGGGGFMLIYKDQKADFIDYREQAPLSAHKDMYLDEQGNVIPYKSVIGVLSSGIPGTVAGMWLAHQKYGSLQWKELVQPAVTLAEQGFIVHPKLSSSITEHIEDLEKRGFDVNFKDYFGSAKANEVFKQPELASTLVRIRDQGRDGFYQGETAKIISDFMRKENGLITEQDLLSYEAKSRQPIKTKWREYELVSAPPPSSGGIAILQWLKMYDVLTQDPPQLAHNSAAYVHLLAEIGKRVFADRAEYLGDPDFVKVPVDDLIADDYIAMRSQSVLRDKISMTESIKPGLKESEQTTHFSIMDKWGNAVSNTTTINLGFGSGVVVEGAGFLLNDEMDDFSAKPGVANVFGAVGGQANEIQPQKRMLSSMTPSMVLEDNKVVMVTGSPGGTTIISSVYLSILNALEFGMSAQDVVDQPRFHHQLLPKNEIRYHEGLDEEVISQLEEMGYIMHQSSFGDMHIILHTRDELEAASESSGRGQSVVFTVE</sequence>
<evidence type="ECO:0000256" key="8">
    <source>
        <dbReference type="ARBA" id="ARBA00047417"/>
    </source>
</evidence>
<evidence type="ECO:0000313" key="13">
    <source>
        <dbReference type="EMBL" id="GAC27987.1"/>
    </source>
</evidence>
<feature type="signal peptide" evidence="12">
    <location>
        <begin position="1"/>
        <end position="31"/>
    </location>
</feature>
<dbReference type="EC" id="2.3.2.2" evidence="11"/>
<evidence type="ECO:0000256" key="9">
    <source>
        <dbReference type="PIRSR" id="PIRSR600101-1"/>
    </source>
</evidence>
<organism evidence="13 14">
    <name type="scientific">Brumicola pallidula DSM 14239 = ACAM 615</name>
    <dbReference type="NCBI Taxonomy" id="1121922"/>
    <lineage>
        <taxon>Bacteria</taxon>
        <taxon>Pseudomonadati</taxon>
        <taxon>Pseudomonadota</taxon>
        <taxon>Gammaproteobacteria</taxon>
        <taxon>Alteromonadales</taxon>
        <taxon>Alteromonadaceae</taxon>
        <taxon>Brumicola</taxon>
    </lineage>
</organism>
<comment type="subunit">
    <text evidence="11">This enzyme consists of two polypeptide chains, which are synthesized in precursor form from a single polypeptide.</text>
</comment>
<evidence type="ECO:0000256" key="10">
    <source>
        <dbReference type="PIRSR" id="PIRSR600101-2"/>
    </source>
</evidence>
<dbReference type="PANTHER" id="PTHR43199">
    <property type="entry name" value="GLUTATHIONE HYDROLASE"/>
    <property type="match status" value="1"/>
</dbReference>
<dbReference type="InterPro" id="IPR029055">
    <property type="entry name" value="Ntn_hydrolases_N"/>
</dbReference>
<dbReference type="AlphaFoldDB" id="K6ZCB0"/>
<dbReference type="NCBIfam" id="TIGR00066">
    <property type="entry name" value="g_glut_trans"/>
    <property type="match status" value="1"/>
</dbReference>
<dbReference type="STRING" id="1121922.GCA_000428905_00052"/>
<comment type="catalytic activity">
    <reaction evidence="2 11">
        <text>glutathione + H2O = L-cysteinylglycine + L-glutamate</text>
        <dbReference type="Rhea" id="RHEA:28807"/>
        <dbReference type="ChEBI" id="CHEBI:15377"/>
        <dbReference type="ChEBI" id="CHEBI:29985"/>
        <dbReference type="ChEBI" id="CHEBI:57925"/>
        <dbReference type="ChEBI" id="CHEBI:61694"/>
        <dbReference type="EC" id="3.4.19.13"/>
    </reaction>
</comment>
<dbReference type="PROSITE" id="PS00462">
    <property type="entry name" value="G_GLU_TRANSPEPTIDASE"/>
    <property type="match status" value="1"/>
</dbReference>
<comment type="similarity">
    <text evidence="3 11">Belongs to the gamma-glutamyltransferase family.</text>
</comment>
<dbReference type="EMBL" id="BAEQ01000018">
    <property type="protein sequence ID" value="GAC27987.1"/>
    <property type="molecule type" value="Genomic_DNA"/>
</dbReference>
<comment type="pathway">
    <text evidence="11">Sulfur metabolism; glutathione metabolism.</text>
</comment>
<feature type="chain" id="PRO_5003898262" description="Glutathione hydrolase proenzyme" evidence="12">
    <location>
        <begin position="32"/>
        <end position="570"/>
    </location>
</feature>
<evidence type="ECO:0000256" key="12">
    <source>
        <dbReference type="SAM" id="SignalP"/>
    </source>
</evidence>
<dbReference type="GO" id="GO:0006751">
    <property type="term" value="P:glutathione catabolic process"/>
    <property type="evidence" value="ECO:0007669"/>
    <property type="project" value="UniProtKB-UniRule"/>
</dbReference>
<comment type="catalytic activity">
    <reaction evidence="1 11">
        <text>an S-substituted glutathione + H2O = an S-substituted L-cysteinylglycine + L-glutamate</text>
        <dbReference type="Rhea" id="RHEA:59468"/>
        <dbReference type="ChEBI" id="CHEBI:15377"/>
        <dbReference type="ChEBI" id="CHEBI:29985"/>
        <dbReference type="ChEBI" id="CHEBI:90779"/>
        <dbReference type="ChEBI" id="CHEBI:143103"/>
        <dbReference type="EC" id="3.4.19.13"/>
    </reaction>
</comment>
<gene>
    <name evidence="13" type="primary">ggt</name>
    <name evidence="13" type="ORF">GPAL_1108</name>
</gene>
<dbReference type="InterPro" id="IPR043138">
    <property type="entry name" value="GGT_lsub"/>
</dbReference>
<dbReference type="InterPro" id="IPR000101">
    <property type="entry name" value="GGT_peptidase"/>
</dbReference>
<evidence type="ECO:0000256" key="6">
    <source>
        <dbReference type="ARBA" id="ARBA00023145"/>
    </source>
</evidence>
<feature type="binding site" evidence="10">
    <location>
        <position position="473"/>
    </location>
    <ligand>
        <name>L-glutamate</name>
        <dbReference type="ChEBI" id="CHEBI:29985"/>
    </ligand>
</feature>
<reference evidence="14" key="1">
    <citation type="journal article" date="2014" name="Environ. Microbiol.">
        <title>Comparative genomics of the marine bacterial genus Glaciecola reveals the high degree of genomic diversity and genomic characteristic for cold adaptation.</title>
        <authorList>
            <person name="Qin Q.L."/>
            <person name="Xie B.B."/>
            <person name="Yu Y."/>
            <person name="Shu Y.L."/>
            <person name="Rong J.C."/>
            <person name="Zhang Y.J."/>
            <person name="Zhao D.L."/>
            <person name="Chen X.L."/>
            <person name="Zhang X.Y."/>
            <person name="Chen B."/>
            <person name="Zhou B.C."/>
            <person name="Zhang Y.Z."/>
        </authorList>
    </citation>
    <scope>NUCLEOTIDE SEQUENCE [LARGE SCALE GENOMIC DNA]</scope>
    <source>
        <strain evidence="14">ACAM 615</strain>
    </source>
</reference>
<dbReference type="UniPathway" id="UPA00204"/>
<protein>
    <recommendedName>
        <fullName evidence="11">Glutathione hydrolase proenzyme</fullName>
        <ecNumber evidence="11">2.3.2.2</ecNumber>
        <ecNumber evidence="11">3.4.19.13</ecNumber>
    </recommendedName>
    <component>
        <recommendedName>
            <fullName evidence="11">Glutathione hydrolase large chain</fullName>
        </recommendedName>
    </component>
    <component>
        <recommendedName>
            <fullName evidence="11">Glutathione hydrolase small chain</fullName>
        </recommendedName>
    </component>
</protein>
<comment type="catalytic activity">
    <reaction evidence="8 11">
        <text>an N-terminal (5-L-glutamyl)-[peptide] + an alpha-amino acid = 5-L-glutamyl amino acid + an N-terminal L-alpha-aminoacyl-[peptide]</text>
        <dbReference type="Rhea" id="RHEA:23904"/>
        <dbReference type="Rhea" id="RHEA-COMP:9780"/>
        <dbReference type="Rhea" id="RHEA-COMP:9795"/>
        <dbReference type="ChEBI" id="CHEBI:77644"/>
        <dbReference type="ChEBI" id="CHEBI:78597"/>
        <dbReference type="ChEBI" id="CHEBI:78599"/>
        <dbReference type="ChEBI" id="CHEBI:78608"/>
        <dbReference type="EC" id="2.3.2.2"/>
    </reaction>
</comment>
<keyword evidence="4 11" id="KW-0808">Transferase</keyword>
<dbReference type="PROSITE" id="PS51257">
    <property type="entry name" value="PROKAR_LIPOPROTEIN"/>
    <property type="match status" value="1"/>
</dbReference>
<keyword evidence="12" id="KW-0732">Signal</keyword>
<dbReference type="EC" id="3.4.19.13" evidence="11"/>
<evidence type="ECO:0000256" key="4">
    <source>
        <dbReference type="ARBA" id="ARBA00022679"/>
    </source>
</evidence>
<dbReference type="Gene3D" id="1.10.246.130">
    <property type="match status" value="1"/>
</dbReference>
<feature type="binding site" evidence="10">
    <location>
        <position position="106"/>
    </location>
    <ligand>
        <name>L-glutamate</name>
        <dbReference type="ChEBI" id="CHEBI:29985"/>
    </ligand>
</feature>
<dbReference type="InterPro" id="IPR051792">
    <property type="entry name" value="GGT_bact"/>
</dbReference>
<keyword evidence="11" id="KW-0317">Glutathione biosynthesis</keyword>
<dbReference type="Proteomes" id="UP000006251">
    <property type="component" value="Unassembled WGS sequence"/>
</dbReference>
<dbReference type="RefSeq" id="WP_006009821.1">
    <property type="nucleotide sequence ID" value="NZ_BAEQ01000018.1"/>
</dbReference>
<dbReference type="SUPFAM" id="SSF56235">
    <property type="entry name" value="N-terminal nucleophile aminohydrolases (Ntn hydrolases)"/>
    <property type="match status" value="1"/>
</dbReference>
<evidence type="ECO:0000256" key="7">
    <source>
        <dbReference type="ARBA" id="ARBA00023315"/>
    </source>
</evidence>
<keyword evidence="7 11" id="KW-0012">Acyltransferase</keyword>
<feature type="active site" description="Nucleophile" evidence="9">
    <location>
        <position position="380"/>
    </location>
</feature>
<evidence type="ECO:0000256" key="1">
    <source>
        <dbReference type="ARBA" id="ARBA00001049"/>
    </source>
</evidence>
<feature type="binding site" evidence="10">
    <location>
        <begin position="398"/>
        <end position="400"/>
    </location>
    <ligand>
        <name>L-glutamate</name>
        <dbReference type="ChEBI" id="CHEBI:29985"/>
    </ligand>
</feature>
<accession>K6ZCB0</accession>
<keyword evidence="6 11" id="KW-0865">Zymogen</keyword>
<comment type="PTM">
    <text evidence="11">Cleaved by autocatalysis into a large and a small subunit.</text>
</comment>
<evidence type="ECO:0000256" key="11">
    <source>
        <dbReference type="RuleBase" id="RU368036"/>
    </source>
</evidence>
<evidence type="ECO:0000256" key="3">
    <source>
        <dbReference type="ARBA" id="ARBA00009381"/>
    </source>
</evidence>
<dbReference type="InterPro" id="IPR055262">
    <property type="entry name" value="GGT_CS"/>
</dbReference>
<dbReference type="InterPro" id="IPR043137">
    <property type="entry name" value="GGT_ssub_C"/>
</dbReference>
<dbReference type="PRINTS" id="PR01210">
    <property type="entry name" value="GGTRANSPTASE"/>
</dbReference>
<evidence type="ECO:0000256" key="2">
    <source>
        <dbReference type="ARBA" id="ARBA00001089"/>
    </source>
</evidence>
<keyword evidence="14" id="KW-1185">Reference proteome</keyword>
<evidence type="ECO:0000256" key="5">
    <source>
        <dbReference type="ARBA" id="ARBA00022801"/>
    </source>
</evidence>
<name>K6ZCB0_9ALTE</name>
<evidence type="ECO:0000313" key="14">
    <source>
        <dbReference type="Proteomes" id="UP000006251"/>
    </source>
</evidence>
<dbReference type="GO" id="GO:0103068">
    <property type="term" value="F:leukotriene C4 gamma-glutamyl transferase activity"/>
    <property type="evidence" value="ECO:0007669"/>
    <property type="project" value="UniProtKB-EC"/>
</dbReference>
<keyword evidence="5 11" id="KW-0378">Hydrolase</keyword>
<comment type="caution">
    <text evidence="13">The sequence shown here is derived from an EMBL/GenBank/DDBJ whole genome shotgun (WGS) entry which is preliminary data.</text>
</comment>
<dbReference type="GO" id="GO:0006750">
    <property type="term" value="P:glutathione biosynthetic process"/>
    <property type="evidence" value="ECO:0007669"/>
    <property type="project" value="UniProtKB-KW"/>
</dbReference>
<dbReference type="Pfam" id="PF01019">
    <property type="entry name" value="G_glu_transpept"/>
    <property type="match status" value="1"/>
</dbReference>
<dbReference type="GO" id="GO:0036374">
    <property type="term" value="F:glutathione hydrolase activity"/>
    <property type="evidence" value="ECO:0007669"/>
    <property type="project" value="UniProtKB-UniRule"/>
</dbReference>
<feature type="binding site" evidence="10">
    <location>
        <begin position="451"/>
        <end position="452"/>
    </location>
    <ligand>
        <name>L-glutamate</name>
        <dbReference type="ChEBI" id="CHEBI:29985"/>
    </ligand>
</feature>
<dbReference type="PANTHER" id="PTHR43199:SF1">
    <property type="entry name" value="GLUTATHIONE HYDROLASE PROENZYME"/>
    <property type="match status" value="1"/>
</dbReference>
<feature type="binding site" evidence="10">
    <location>
        <position position="422"/>
    </location>
    <ligand>
        <name>L-glutamate</name>
        <dbReference type="ChEBI" id="CHEBI:29985"/>
    </ligand>
</feature>
<proteinExistence type="inferred from homology"/>